<feature type="compositionally biased region" description="Low complexity" evidence="1">
    <location>
        <begin position="453"/>
        <end position="478"/>
    </location>
</feature>
<gene>
    <name evidence="2" type="ORF">RHS03_06024</name>
</gene>
<evidence type="ECO:0008006" key="4">
    <source>
        <dbReference type="Google" id="ProtNLM"/>
    </source>
</evidence>
<feature type="compositionally biased region" description="Polar residues" evidence="1">
    <location>
        <begin position="605"/>
        <end position="646"/>
    </location>
</feature>
<feature type="region of interest" description="Disordered" evidence="1">
    <location>
        <begin position="231"/>
        <end position="357"/>
    </location>
</feature>
<proteinExistence type="predicted"/>
<feature type="non-terminal residue" evidence="2">
    <location>
        <position position="1"/>
    </location>
</feature>
<dbReference type="EMBL" id="JACYCD010000054">
    <property type="protein sequence ID" value="KAF8704595.1"/>
    <property type="molecule type" value="Genomic_DNA"/>
</dbReference>
<reference evidence="2" key="1">
    <citation type="submission" date="2020-09" db="EMBL/GenBank/DDBJ databases">
        <title>Comparative genome analyses of four rice-infecting Rhizoctonia solani isolates reveal extensive enrichment of homogalacturonan modification genes.</title>
        <authorList>
            <person name="Lee D.-Y."/>
            <person name="Jeon J."/>
            <person name="Kim K.-T."/>
            <person name="Cheong K."/>
            <person name="Song H."/>
            <person name="Choi G."/>
            <person name="Ko J."/>
            <person name="Opiyo S.O."/>
            <person name="Zuo S."/>
            <person name="Madhav S."/>
            <person name="Lee Y.-H."/>
            <person name="Wang G.-L."/>
        </authorList>
    </citation>
    <scope>NUCLEOTIDE SEQUENCE</scope>
    <source>
        <strain evidence="2">AG1-IA WGL</strain>
    </source>
</reference>
<feature type="compositionally biased region" description="Polar residues" evidence="1">
    <location>
        <begin position="567"/>
        <end position="585"/>
    </location>
</feature>
<feature type="compositionally biased region" description="Low complexity" evidence="1">
    <location>
        <begin position="345"/>
        <end position="356"/>
    </location>
</feature>
<dbReference type="OrthoDB" id="7690434at2759"/>
<organism evidence="2 3">
    <name type="scientific">Rhizoctonia solani</name>
    <dbReference type="NCBI Taxonomy" id="456999"/>
    <lineage>
        <taxon>Eukaryota</taxon>
        <taxon>Fungi</taxon>
        <taxon>Dikarya</taxon>
        <taxon>Basidiomycota</taxon>
        <taxon>Agaricomycotina</taxon>
        <taxon>Agaricomycetes</taxon>
        <taxon>Cantharellales</taxon>
        <taxon>Ceratobasidiaceae</taxon>
        <taxon>Rhizoctonia</taxon>
    </lineage>
</organism>
<evidence type="ECO:0000313" key="2">
    <source>
        <dbReference type="EMBL" id="KAF8704595.1"/>
    </source>
</evidence>
<protein>
    <recommendedName>
        <fullName evidence="4">Mediator of RNA polymerase II transcription subunit 25</fullName>
    </recommendedName>
</protein>
<feature type="compositionally biased region" description="Pro residues" evidence="1">
    <location>
        <begin position="890"/>
        <end position="904"/>
    </location>
</feature>
<dbReference type="Proteomes" id="UP000602905">
    <property type="component" value="Unassembled WGS sequence"/>
</dbReference>
<accession>A0A8H7LVW8</accession>
<evidence type="ECO:0000313" key="3">
    <source>
        <dbReference type="Proteomes" id="UP000602905"/>
    </source>
</evidence>
<feature type="region of interest" description="Disordered" evidence="1">
    <location>
        <begin position="867"/>
        <end position="976"/>
    </location>
</feature>
<feature type="compositionally biased region" description="Gly residues" evidence="1">
    <location>
        <begin position="967"/>
        <end position="976"/>
    </location>
</feature>
<sequence length="1571" mass="167105">MTSGDVKLCIVCDSAISANIFAMLAMQVIQPMVLRLQDKHAGNKLTVGIVTYTTPTTRPAIVARRAFTQAGALFPLFRDAPHSIGIGTSGSGGPIGMAVFEGLVAAIEMCDDVLESASRRQRARHPTIPVQPPSTPIFHVLLIGGSRLDSARRPFCNRSTLLDDTTWDTLPDELKKQRNINLSLCLSNQIKELVNLHTKLWPTPDPVWFPKPKGYTILLAGTHMPNAKRQLEAQPAGPTPATASKRPKNDSPKPATRPIPPKIDLPAPTFSSPPQVVAPPPSSAPAPAPAPAPVPALVPAPAPAPAPAPVAAQPPAPAAAAPPPMPASAPVPHPPSIPQSPQQPQPQSQSQPQQPQFDPATIASYRQLRAAVINASTPSEQRARILQTGFRMDEHGAFVGAAGIIFDAKGQPGNGALVPLKAHAERMKHLMMLRAQAGAGNVAAQQALLRMMQQQAAASGSGQAPNNAAQPPESNPSPSHHRSPSHIQTQPPVNPEAQPVSQSAHGFQPGGGNSSIPGQQLPFHPPGASPAHQHVQPGGTARTQPGVPPNQPGVVAAPQQQGLVATGTPSHPISISTPQHASTPQHIGMTPPQGTPQLAHATPQAVHSTPKFSHSTPQMAHSTPQMAHSTPQMAHSTPQMIQTTPQMAHAIPSQAQDQIMSGGGQQQSPPNTQGMPGANVQGMPGANHNPAAAPTQVPGGLPGVGTTHPAQDANAPTPATNIWRGQIVYLLQQRPDQEPTSLHFSVIAAGAPNKNIEIHRWPNRLQNTTGFKQLPPNAGAQLYASPVPFGQISIDPAHASTDHQKWQVFQKIISANWCIFYEFAPDPTPNPIQGSRGVLFFTAPQAQGRILFKVFIDRPCPPVLVHGGQPAGPAITRTLPPGSGGNNPGPSQPPAPVPNPPVPVAPSISPAPGAGNIPGIPGAPPTMPGAGGVPGMPGRPTAPPGVHGSNVGHANPSPVPPTIPGTGVPGAGIPGPGIPGAGMPGAGIKPAIMQGLNPAVAAMSAAGAMNGINQAAAAAAAAGISGAGMVPGLNPAATAAAAAAAAAGANSAGQNFNRMLNQMALARLGYTPAQLSAAPEQQRRLMLMQVQQLVPHLRQQMQQNMANNMGVGMQPRLGPQQGIPGGQPGLEHLQQYIRNQHQQQQQQQQQQQHFARLAVLFLPCISLYYSEPRAMPPPPRGARRSSISFQDIDLDNWEKLGQIFAIHGYRLSKFSLSDGTEITTDQCVQVATGEDFSNTSAPNEMWFAEVMDIKTDKKHSNKCKDSVIRHQLCHIQSDFYADLDHYHKTVGKVNTCRFGQNEMVLSDHIQVIPAVWIVRKARILFFDEDDGNNGGAQIGPKDRWYRYHFKTGLGRMVTRKNYSLPQAGCRMPGCQARYSPDEEIQRFCPRWLCREWWHEECLRNREHVQPFSVYSLLRMLQGTPGFGGADDAADDETPVDSSNTLEVDEEFDEELASICSNLLTSLKDIERDLIRCKDFEEKNLNLDSSILKNMEDFERIERVLWCARSPIVRGKEYGVVGTGQMVAKARAILRETAESQCWPTEEKVAPFASCQLPVLPIVTCPSCGGWI</sequence>
<name>A0A8H7LVW8_9AGAM</name>
<feature type="compositionally biased region" description="Pro residues" evidence="1">
    <location>
        <begin position="276"/>
        <end position="344"/>
    </location>
</feature>
<feature type="compositionally biased region" description="Low complexity" evidence="1">
    <location>
        <begin position="905"/>
        <end position="920"/>
    </location>
</feature>
<evidence type="ECO:0000256" key="1">
    <source>
        <dbReference type="SAM" id="MobiDB-lite"/>
    </source>
</evidence>
<feature type="region of interest" description="Disordered" evidence="1">
    <location>
        <begin position="453"/>
        <end position="713"/>
    </location>
</feature>
<feature type="compositionally biased region" description="Low complexity" evidence="1">
    <location>
        <begin position="552"/>
        <end position="562"/>
    </location>
</feature>
<comment type="caution">
    <text evidence="2">The sequence shown here is derived from an EMBL/GenBank/DDBJ whole genome shotgun (WGS) entry which is preliminary data.</text>
</comment>